<evidence type="ECO:0000256" key="11">
    <source>
        <dbReference type="ARBA" id="ARBA00023027"/>
    </source>
</evidence>
<dbReference type="SMART" id="SM00928">
    <property type="entry name" value="NADH_4Fe-4S"/>
    <property type="match status" value="1"/>
</dbReference>
<keyword evidence="11 13" id="KW-0520">NAD</keyword>
<keyword evidence="10 13" id="KW-0411">Iron-sulfur</keyword>
<dbReference type="InterPro" id="IPR001949">
    <property type="entry name" value="NADH-UbQ_OxRdtase_51kDa_CS"/>
</dbReference>
<feature type="domain" description="NADH-ubiquinone oxidoreductase 51kDa subunit iron-sulphur binding" evidence="14">
    <location>
        <begin position="340"/>
        <end position="385"/>
    </location>
</feature>
<organism evidence="15 16">
    <name type="scientific">Sphingobacterium nematocida</name>
    <dbReference type="NCBI Taxonomy" id="1513896"/>
    <lineage>
        <taxon>Bacteria</taxon>
        <taxon>Pseudomonadati</taxon>
        <taxon>Bacteroidota</taxon>
        <taxon>Sphingobacteriia</taxon>
        <taxon>Sphingobacteriales</taxon>
        <taxon>Sphingobacteriaceae</taxon>
        <taxon>Sphingobacterium</taxon>
    </lineage>
</organism>
<dbReference type="GO" id="GO:0051539">
    <property type="term" value="F:4 iron, 4 sulfur cluster binding"/>
    <property type="evidence" value="ECO:0007669"/>
    <property type="project" value="UniProtKB-UniRule"/>
</dbReference>
<sequence>MRRKLLLEHINEPGIQTFDVYRQKGGYRAVEKALKSMSSDDVVEEVKKSGLRGRGGAGFPTGMKWSFLAKPEGVPRYLVCNGDESEPGTFKDRYLMTHIPHALIEGMIVSSYALGANTSYIYVRGEMMPQIRILERAIAEAKAAGFVGKNILNSGFDLEIYVQPGGGAYICGEETALLESLEGNRGNPRIKPPFPAVAGLYGCPTVVNNVESIASVVPIINDGGEEYAKIGIERSTGTKLISAGGNVNNPGVYEIELGVPVEEFIYSDEYCGGIANGKRLKALVAGGSSVPILPANLICKTINGDARLMTYESLADGGFQTGTMMGSGGFIVFDEDQCIVRNTWNFTRFYHHESCGQCSPCREGTGWMEKVLHKIEHGQGTIDDIDLLWDIQRKIEGNTICPLGDAAAWPVAAAIRHFRDEFEWHVLHPEESQSRNYGLAHYADPIKPVAQ</sequence>
<dbReference type="PANTHER" id="PTHR43578:SF3">
    <property type="entry name" value="NADH-QUINONE OXIDOREDUCTASE SUBUNIT F"/>
    <property type="match status" value="1"/>
</dbReference>
<dbReference type="Pfam" id="PF01512">
    <property type="entry name" value="Complex1_51K"/>
    <property type="match status" value="1"/>
</dbReference>
<dbReference type="GO" id="GO:0010181">
    <property type="term" value="F:FMN binding"/>
    <property type="evidence" value="ECO:0007669"/>
    <property type="project" value="InterPro"/>
</dbReference>
<dbReference type="FunFam" id="3.40.50.11540:FF:000001">
    <property type="entry name" value="NADH dehydrogenase [ubiquinone] flavoprotein 1, mitochondrial"/>
    <property type="match status" value="1"/>
</dbReference>
<evidence type="ECO:0000256" key="4">
    <source>
        <dbReference type="ARBA" id="ARBA00022485"/>
    </source>
</evidence>
<dbReference type="FunFam" id="1.20.1440.230:FF:000001">
    <property type="entry name" value="Mitochondrial NADH dehydrogenase flavoprotein 1"/>
    <property type="match status" value="1"/>
</dbReference>
<dbReference type="GO" id="GO:0051287">
    <property type="term" value="F:NAD binding"/>
    <property type="evidence" value="ECO:0007669"/>
    <property type="project" value="UniProtKB-UniRule"/>
</dbReference>
<comment type="similarity">
    <text evidence="3 13">Belongs to the complex I 51 kDa subunit family.</text>
</comment>
<dbReference type="GO" id="GO:0008137">
    <property type="term" value="F:NADH dehydrogenase (ubiquinone) activity"/>
    <property type="evidence" value="ECO:0007669"/>
    <property type="project" value="InterPro"/>
</dbReference>
<dbReference type="InterPro" id="IPR037225">
    <property type="entry name" value="Nuo51_FMN-bd_sf"/>
</dbReference>
<reference evidence="16" key="1">
    <citation type="submission" date="2017-02" db="EMBL/GenBank/DDBJ databases">
        <authorList>
            <person name="Varghese N."/>
            <person name="Submissions S."/>
        </authorList>
    </citation>
    <scope>NUCLEOTIDE SEQUENCE [LARGE SCALE GENOMIC DNA]</scope>
    <source>
        <strain evidence="16">DSM 24091</strain>
    </source>
</reference>
<dbReference type="InterPro" id="IPR011537">
    <property type="entry name" value="NADH-UbQ_OxRdtase_suF"/>
</dbReference>
<evidence type="ECO:0000256" key="7">
    <source>
        <dbReference type="ARBA" id="ARBA00022723"/>
    </source>
</evidence>
<dbReference type="EC" id="7.1.1.-" evidence="13"/>
<name>A0A1T5G5A6_9SPHI</name>
<evidence type="ECO:0000256" key="13">
    <source>
        <dbReference type="RuleBase" id="RU364066"/>
    </source>
</evidence>
<dbReference type="GO" id="GO:0046872">
    <property type="term" value="F:metal ion binding"/>
    <property type="evidence" value="ECO:0007669"/>
    <property type="project" value="UniProtKB-KW"/>
</dbReference>
<dbReference type="RefSeq" id="WP_079645429.1">
    <property type="nucleotide sequence ID" value="NZ_FUZF01000021.1"/>
</dbReference>
<evidence type="ECO:0000256" key="5">
    <source>
        <dbReference type="ARBA" id="ARBA00022630"/>
    </source>
</evidence>
<evidence type="ECO:0000256" key="6">
    <source>
        <dbReference type="ARBA" id="ARBA00022643"/>
    </source>
</evidence>
<dbReference type="InterPro" id="IPR011538">
    <property type="entry name" value="Nuo51_FMN-bd"/>
</dbReference>
<keyword evidence="9 13" id="KW-0408">Iron</keyword>
<dbReference type="NCBIfam" id="TIGR01959">
    <property type="entry name" value="nuoF_fam"/>
    <property type="match status" value="1"/>
</dbReference>
<evidence type="ECO:0000313" key="15">
    <source>
        <dbReference type="EMBL" id="SKC03529.1"/>
    </source>
</evidence>
<keyword evidence="16" id="KW-1185">Reference proteome</keyword>
<dbReference type="PANTHER" id="PTHR43578">
    <property type="entry name" value="NADH-QUINONE OXIDOREDUCTASE SUBUNIT F"/>
    <property type="match status" value="1"/>
</dbReference>
<keyword evidence="5 13" id="KW-0285">Flavoprotein</keyword>
<dbReference type="PROSITE" id="PS00645">
    <property type="entry name" value="COMPLEX1_51K_2"/>
    <property type="match status" value="1"/>
</dbReference>
<dbReference type="NCBIfam" id="NF010120">
    <property type="entry name" value="PRK13596.1"/>
    <property type="match status" value="1"/>
</dbReference>
<dbReference type="Gene3D" id="3.40.50.11540">
    <property type="entry name" value="NADH-ubiquinone oxidoreductase 51kDa subunit"/>
    <property type="match status" value="1"/>
</dbReference>
<evidence type="ECO:0000256" key="2">
    <source>
        <dbReference type="ARBA" id="ARBA00001966"/>
    </source>
</evidence>
<evidence type="ECO:0000256" key="12">
    <source>
        <dbReference type="ARBA" id="ARBA00047712"/>
    </source>
</evidence>
<keyword evidence="4 13" id="KW-0004">4Fe-4S</keyword>
<keyword evidence="13" id="KW-0874">Quinone</keyword>
<dbReference type="InterPro" id="IPR037207">
    <property type="entry name" value="Nuop51_4Fe4S-bd_sf"/>
</dbReference>
<dbReference type="SUPFAM" id="SSF142019">
    <property type="entry name" value="Nqo1 FMN-binding domain-like"/>
    <property type="match status" value="1"/>
</dbReference>
<gene>
    <name evidence="15" type="ORF">SAMN05660841_03778</name>
</gene>
<evidence type="ECO:0000256" key="8">
    <source>
        <dbReference type="ARBA" id="ARBA00022967"/>
    </source>
</evidence>
<evidence type="ECO:0000256" key="10">
    <source>
        <dbReference type="ARBA" id="ARBA00023014"/>
    </source>
</evidence>
<dbReference type="InterPro" id="IPR019575">
    <property type="entry name" value="Nuop51_4Fe4S-bd"/>
</dbReference>
<protein>
    <recommendedName>
        <fullName evidence="13">NADH-quinone oxidoreductase subunit F</fullName>
        <ecNumber evidence="13">7.1.1.-</ecNumber>
    </recommendedName>
</protein>
<proteinExistence type="inferred from homology"/>
<dbReference type="SUPFAM" id="SSF142984">
    <property type="entry name" value="Nqo1 middle domain-like"/>
    <property type="match status" value="1"/>
</dbReference>
<keyword evidence="6 13" id="KW-0288">FMN</keyword>
<evidence type="ECO:0000256" key="9">
    <source>
        <dbReference type="ARBA" id="ARBA00023004"/>
    </source>
</evidence>
<comment type="function">
    <text evidence="13">NDH-1 shuttles electrons from NADH, via FMN and iron-sulfur (Fe-S) centers, to quinones in the respiratory chain.</text>
</comment>
<evidence type="ECO:0000313" key="16">
    <source>
        <dbReference type="Proteomes" id="UP000190150"/>
    </source>
</evidence>
<dbReference type="Gene3D" id="3.10.20.600">
    <property type="match status" value="1"/>
</dbReference>
<comment type="cofactor">
    <cofactor evidence="1 13">
        <name>FMN</name>
        <dbReference type="ChEBI" id="CHEBI:58210"/>
    </cofactor>
</comment>
<dbReference type="OrthoDB" id="9761899at2"/>
<keyword evidence="8" id="KW-1278">Translocase</keyword>
<evidence type="ECO:0000259" key="14">
    <source>
        <dbReference type="SMART" id="SM00928"/>
    </source>
</evidence>
<dbReference type="Gene3D" id="6.10.250.1450">
    <property type="match status" value="1"/>
</dbReference>
<dbReference type="AlphaFoldDB" id="A0A1T5G5A6"/>
<evidence type="ECO:0000256" key="3">
    <source>
        <dbReference type="ARBA" id="ARBA00007523"/>
    </source>
</evidence>
<dbReference type="GO" id="GO:0048038">
    <property type="term" value="F:quinone binding"/>
    <property type="evidence" value="ECO:0007669"/>
    <property type="project" value="UniProtKB-KW"/>
</dbReference>
<comment type="cofactor">
    <cofactor evidence="2 13">
        <name>[4Fe-4S] cluster</name>
        <dbReference type="ChEBI" id="CHEBI:49883"/>
    </cofactor>
</comment>
<dbReference type="STRING" id="1513896.SAMN05660841_03778"/>
<keyword evidence="7 13" id="KW-0479">Metal-binding</keyword>
<dbReference type="Pfam" id="PF10589">
    <property type="entry name" value="NADH_4Fe-4S"/>
    <property type="match status" value="1"/>
</dbReference>
<comment type="catalytic activity">
    <reaction evidence="12 13">
        <text>a quinone + NADH + 5 H(+)(in) = a quinol + NAD(+) + 4 H(+)(out)</text>
        <dbReference type="Rhea" id="RHEA:57888"/>
        <dbReference type="ChEBI" id="CHEBI:15378"/>
        <dbReference type="ChEBI" id="CHEBI:24646"/>
        <dbReference type="ChEBI" id="CHEBI:57540"/>
        <dbReference type="ChEBI" id="CHEBI:57945"/>
        <dbReference type="ChEBI" id="CHEBI:132124"/>
    </reaction>
</comment>
<dbReference type="SUPFAM" id="SSF140490">
    <property type="entry name" value="Nqo1C-terminal domain-like"/>
    <property type="match status" value="1"/>
</dbReference>
<dbReference type="Proteomes" id="UP000190150">
    <property type="component" value="Unassembled WGS sequence"/>
</dbReference>
<dbReference type="EMBL" id="FUZF01000021">
    <property type="protein sequence ID" value="SKC03529.1"/>
    <property type="molecule type" value="Genomic_DNA"/>
</dbReference>
<accession>A0A1T5G5A6</accession>
<dbReference type="Gene3D" id="1.20.1440.230">
    <property type="entry name" value="NADH-ubiquinone oxidoreductase 51kDa subunit, iron-sulphur binding domain"/>
    <property type="match status" value="1"/>
</dbReference>
<evidence type="ECO:0000256" key="1">
    <source>
        <dbReference type="ARBA" id="ARBA00001917"/>
    </source>
</evidence>